<evidence type="ECO:0000313" key="11">
    <source>
        <dbReference type="EMBL" id="GAM33756.1"/>
    </source>
</evidence>
<evidence type="ECO:0000256" key="9">
    <source>
        <dbReference type="ARBA" id="ARBA00034075"/>
    </source>
</evidence>
<dbReference type="EC" id="3.1.1.-" evidence="10"/>
<evidence type="ECO:0000256" key="8">
    <source>
        <dbReference type="ARBA" id="ARBA00023157"/>
    </source>
</evidence>
<reference evidence="12" key="1">
    <citation type="journal article" date="2015" name="Genome Announc.">
        <title>Draft genome sequence of Talaromyces cellulolyticus strain Y-94, a source of lignocellulosic biomass-degrading enzymes.</title>
        <authorList>
            <person name="Fujii T."/>
            <person name="Koike H."/>
            <person name="Sawayama S."/>
            <person name="Yano S."/>
            <person name="Inoue H."/>
        </authorList>
    </citation>
    <scope>NUCLEOTIDE SEQUENCE [LARGE SCALE GENOMIC DNA]</scope>
    <source>
        <strain evidence="12">Y-94</strain>
    </source>
</reference>
<dbReference type="PANTHER" id="PTHR33938:SF15">
    <property type="entry name" value="FERULOYL ESTERASE B-RELATED"/>
    <property type="match status" value="1"/>
</dbReference>
<comment type="similarity">
    <text evidence="1 10">Belongs to the tannase family.</text>
</comment>
<dbReference type="Proteomes" id="UP000053095">
    <property type="component" value="Unassembled WGS sequence"/>
</dbReference>
<sequence>MQLVSLSALTLFVGLGFALPESHLQARGQSTSASSQSFQAKCEAFSSKINGQKRNAFQNDITLHSVTYIPSGGNISMATIPSVCANNAISTASPVEFCRVSLNVTTSSTSQIYMEAWLPGNYTGRFLSTGNGGLGGCIQYSDMLYATQFGFATVGTNNGHFGDTGKYFLGNTEILEDFAYRALHTGVVIGKELAKLFYTQISSGYNKSYYLGCSTGGRQGWKSLEKFPDDFDGVVAGSPAFNFINLSNWGARFLGITGDNTSDTFVTATQWGNLIHDEIIRQCDALDGAVDGIIEDPDLCHPVFETLICNSSSTASSSCLTGVQANTVNQVFTPLIGEDGKWLYPRMQPGSEVLAAYIYYSGQPFQYSTDWFRYVVYNNSAWDPTTWTLADASAADRQDPFDISTWDSSLVSGFQKKGGKVLHYHGMEDAIITSDSSKAWYKYLADSTNTSPSELDEFYRFFAISGMGHCSPGSGASYIGQGVGTYVPGSEQHPEDNVLMAMVQWVEEGIAPEFVRGAKVASNGSVEYTRKHCKFPKRNVYVGPGNYTDENAWECIIDQLLQMRVYAMLLGIWATLSWIASNKVRGVETTHIHGWDK</sequence>
<dbReference type="GO" id="GO:0030600">
    <property type="term" value="F:feruloyl esterase activity"/>
    <property type="evidence" value="ECO:0007669"/>
    <property type="project" value="UniProtKB-EC"/>
</dbReference>
<gene>
    <name evidence="11" type="ORF">TCE0_013r00888</name>
</gene>
<evidence type="ECO:0000256" key="6">
    <source>
        <dbReference type="ARBA" id="ARBA00022801"/>
    </source>
</evidence>
<dbReference type="AlphaFoldDB" id="A0A698XK83"/>
<evidence type="ECO:0000313" key="12">
    <source>
        <dbReference type="Proteomes" id="UP000053095"/>
    </source>
</evidence>
<accession>A0A698XK83</accession>
<dbReference type="PANTHER" id="PTHR33938">
    <property type="entry name" value="FERULOYL ESTERASE B-RELATED"/>
    <property type="match status" value="1"/>
</dbReference>
<proteinExistence type="inferred from homology"/>
<dbReference type="Pfam" id="PF07519">
    <property type="entry name" value="Tannase"/>
    <property type="match status" value="1"/>
</dbReference>
<comment type="catalytic activity">
    <reaction evidence="9">
        <text>feruloyl-polysaccharide + H2O = ferulate + polysaccharide.</text>
        <dbReference type="EC" id="3.1.1.73"/>
    </reaction>
</comment>
<evidence type="ECO:0000256" key="2">
    <source>
        <dbReference type="ARBA" id="ARBA00022487"/>
    </source>
</evidence>
<keyword evidence="12" id="KW-1185">Reference proteome</keyword>
<evidence type="ECO:0000256" key="1">
    <source>
        <dbReference type="ARBA" id="ARBA00006249"/>
    </source>
</evidence>
<feature type="signal peptide" evidence="10">
    <location>
        <begin position="1"/>
        <end position="18"/>
    </location>
</feature>
<dbReference type="SUPFAM" id="SSF53474">
    <property type="entry name" value="alpha/beta-Hydrolases"/>
    <property type="match status" value="1"/>
</dbReference>
<dbReference type="EMBL" id="DF933809">
    <property type="protein sequence ID" value="GAM33756.1"/>
    <property type="molecule type" value="Genomic_DNA"/>
</dbReference>
<keyword evidence="5 10" id="KW-0732">Signal</keyword>
<evidence type="ECO:0000256" key="5">
    <source>
        <dbReference type="ARBA" id="ARBA00022729"/>
    </source>
</evidence>
<keyword evidence="2" id="KW-0719">Serine esterase</keyword>
<keyword evidence="3" id="KW-0624">Polysaccharide degradation</keyword>
<dbReference type="InterPro" id="IPR011118">
    <property type="entry name" value="Tannase/feruloyl_esterase"/>
</dbReference>
<keyword evidence="3" id="KW-0119">Carbohydrate metabolism</keyword>
<name>A0A698XK83_TALPI</name>
<feature type="chain" id="PRO_5025715298" description="Carboxylic ester hydrolase" evidence="10">
    <location>
        <begin position="19"/>
        <end position="597"/>
    </location>
</feature>
<keyword evidence="3" id="KW-0858">Xylan degradation</keyword>
<organism evidence="11 12">
    <name type="scientific">Talaromyces pinophilus</name>
    <name type="common">Penicillium pinophilum</name>
    <dbReference type="NCBI Taxonomy" id="128442"/>
    <lineage>
        <taxon>Eukaryota</taxon>
        <taxon>Fungi</taxon>
        <taxon>Dikarya</taxon>
        <taxon>Ascomycota</taxon>
        <taxon>Pezizomycotina</taxon>
        <taxon>Eurotiomycetes</taxon>
        <taxon>Eurotiomycetidae</taxon>
        <taxon>Eurotiales</taxon>
        <taxon>Trichocomaceae</taxon>
        <taxon>Talaromyces</taxon>
        <taxon>Talaromyces sect. Talaromyces</taxon>
    </lineage>
</organism>
<evidence type="ECO:0000256" key="7">
    <source>
        <dbReference type="ARBA" id="ARBA00022837"/>
    </source>
</evidence>
<evidence type="ECO:0000256" key="10">
    <source>
        <dbReference type="RuleBase" id="RU361238"/>
    </source>
</evidence>
<evidence type="ECO:0000256" key="3">
    <source>
        <dbReference type="ARBA" id="ARBA00022651"/>
    </source>
</evidence>
<keyword evidence="7" id="KW-0106">Calcium</keyword>
<keyword evidence="4" id="KW-0479">Metal-binding</keyword>
<dbReference type="Gene3D" id="3.40.50.1820">
    <property type="entry name" value="alpha/beta hydrolase"/>
    <property type="match status" value="1"/>
</dbReference>
<protein>
    <recommendedName>
        <fullName evidence="10">Carboxylic ester hydrolase</fullName>
        <ecNumber evidence="10">3.1.1.-</ecNumber>
    </recommendedName>
</protein>
<evidence type="ECO:0000256" key="4">
    <source>
        <dbReference type="ARBA" id="ARBA00022723"/>
    </source>
</evidence>
<keyword evidence="8" id="KW-1015">Disulfide bond</keyword>
<dbReference type="InterPro" id="IPR029058">
    <property type="entry name" value="AB_hydrolase_fold"/>
</dbReference>
<dbReference type="GO" id="GO:0045493">
    <property type="term" value="P:xylan catabolic process"/>
    <property type="evidence" value="ECO:0007669"/>
    <property type="project" value="UniProtKB-KW"/>
</dbReference>
<keyword evidence="6 10" id="KW-0378">Hydrolase</keyword>
<dbReference type="GO" id="GO:0046872">
    <property type="term" value="F:metal ion binding"/>
    <property type="evidence" value="ECO:0007669"/>
    <property type="project" value="UniProtKB-KW"/>
</dbReference>